<evidence type="ECO:0000313" key="3">
    <source>
        <dbReference type="EMBL" id="KAG9392445.1"/>
    </source>
</evidence>
<sequence length="225" mass="25108">MSNIVQHVAKEIEIKFHLASLADYSRFAAHISARHRQLKAQHQTNTFFDTKGFDLEKKRIGLRLREIREGSDVRFVCTMKVPIQGVSTMAGGVQRHHEIEFDATNETAATMLAMPSAVPSILIGGAPAEARELAAQVFGSVDEDTMECTGSFTNYRRTFLWHDMALELDETTFPGNHVAYEIEVETTDPDTTMTLLQADLAASGAESQPSTASKLGRFRQYQREQ</sequence>
<dbReference type="InterPro" id="IPR033469">
    <property type="entry name" value="CYTH-like_dom_sf"/>
</dbReference>
<dbReference type="OrthoDB" id="2160189at2759"/>
<protein>
    <submittedName>
        <fullName evidence="3">CYTH domain</fullName>
    </submittedName>
</protein>
<reference evidence="3" key="1">
    <citation type="submission" date="2021-05" db="EMBL/GenBank/DDBJ databases">
        <title>A free-living protist that lacks canonical eukaryotic 1 DNA replication and segregation systems.</title>
        <authorList>
            <person name="Salas-Leiva D.E."/>
            <person name="Tromer E.C."/>
            <person name="Curtis B.A."/>
            <person name="Jerlstrom-Hultqvist J."/>
            <person name="Kolisko M."/>
            <person name="Yi Z."/>
            <person name="Salas-Leiva J.S."/>
            <person name="Gallot-Lavallee L."/>
            <person name="Kops G.J.P.L."/>
            <person name="Archibald J.M."/>
            <person name="Simpson A.G.B."/>
            <person name="Roger A.J."/>
        </authorList>
    </citation>
    <scope>NUCLEOTIDE SEQUENCE</scope>
    <source>
        <strain evidence="3">BICM</strain>
    </source>
</reference>
<comment type="caution">
    <text evidence="3">The sequence shown here is derived from an EMBL/GenBank/DDBJ whole genome shotgun (WGS) entry which is preliminary data.</text>
</comment>
<evidence type="ECO:0000313" key="4">
    <source>
        <dbReference type="Proteomes" id="UP000717585"/>
    </source>
</evidence>
<dbReference type="PROSITE" id="PS51707">
    <property type="entry name" value="CYTH"/>
    <property type="match status" value="1"/>
</dbReference>
<name>A0A8J6AV90_9EUKA</name>
<dbReference type="SUPFAM" id="SSF55154">
    <property type="entry name" value="CYTH-like phosphatases"/>
    <property type="match status" value="1"/>
</dbReference>
<dbReference type="AlphaFoldDB" id="A0A8J6AV90"/>
<dbReference type="InterPro" id="IPR023577">
    <property type="entry name" value="CYTH_domain"/>
</dbReference>
<dbReference type="EMBL" id="JAHDYR010000038">
    <property type="protein sequence ID" value="KAG9392445.1"/>
    <property type="molecule type" value="Genomic_DNA"/>
</dbReference>
<keyword evidence="4" id="KW-1185">Reference proteome</keyword>
<dbReference type="Pfam" id="PF01928">
    <property type="entry name" value="CYTH"/>
    <property type="match status" value="1"/>
</dbReference>
<dbReference type="PANTHER" id="PTHR34948">
    <property type="entry name" value="OS08G0299200 PROTEIN"/>
    <property type="match status" value="1"/>
</dbReference>
<feature type="region of interest" description="Disordered" evidence="1">
    <location>
        <begin position="202"/>
        <end position="225"/>
    </location>
</feature>
<dbReference type="SMART" id="SM01118">
    <property type="entry name" value="CYTH"/>
    <property type="match status" value="1"/>
</dbReference>
<organism evidence="3 4">
    <name type="scientific">Carpediemonas membranifera</name>
    <dbReference type="NCBI Taxonomy" id="201153"/>
    <lineage>
        <taxon>Eukaryota</taxon>
        <taxon>Metamonada</taxon>
        <taxon>Carpediemonas-like organisms</taxon>
        <taxon>Carpediemonas</taxon>
    </lineage>
</organism>
<dbReference type="Gene3D" id="2.40.320.10">
    <property type="entry name" value="Hypothetical Protein Pfu-838710-001"/>
    <property type="match status" value="1"/>
</dbReference>
<gene>
    <name evidence="3" type="ORF">J8273_5436</name>
</gene>
<dbReference type="Proteomes" id="UP000717585">
    <property type="component" value="Unassembled WGS sequence"/>
</dbReference>
<dbReference type="PANTHER" id="PTHR34948:SF2">
    <property type="entry name" value="TRIPHOSPHATE TUNNEL METALLOENZYME 3"/>
    <property type="match status" value="1"/>
</dbReference>
<evidence type="ECO:0000259" key="2">
    <source>
        <dbReference type="PROSITE" id="PS51707"/>
    </source>
</evidence>
<accession>A0A8J6AV90</accession>
<proteinExistence type="predicted"/>
<dbReference type="GO" id="GO:0016462">
    <property type="term" value="F:pyrophosphatase activity"/>
    <property type="evidence" value="ECO:0007669"/>
    <property type="project" value="UniProtKB-ARBA"/>
</dbReference>
<evidence type="ECO:0000256" key="1">
    <source>
        <dbReference type="SAM" id="MobiDB-lite"/>
    </source>
</evidence>
<feature type="domain" description="CYTH" evidence="2">
    <location>
        <begin position="9"/>
        <end position="225"/>
    </location>
</feature>